<keyword evidence="2 4" id="KW-0328">Glycosyltransferase</keyword>
<dbReference type="InterPro" id="IPR035595">
    <property type="entry name" value="UDP_glycos_trans_CS"/>
</dbReference>
<dbReference type="PROSITE" id="PS00375">
    <property type="entry name" value="UDPGT"/>
    <property type="match status" value="1"/>
</dbReference>
<dbReference type="PANTHER" id="PTHR48047">
    <property type="entry name" value="GLYCOSYLTRANSFERASE"/>
    <property type="match status" value="1"/>
</dbReference>
<dbReference type="Pfam" id="PF00201">
    <property type="entry name" value="UDPGT"/>
    <property type="match status" value="1"/>
</dbReference>
<evidence type="ECO:0000313" key="7">
    <source>
        <dbReference type="EMBL" id="KAG6652474.1"/>
    </source>
</evidence>
<sequence length="489" mass="55352">MATEIDHLHVLFFPLMAQGHILPSIDMVNLFAARGVKTSIITTTHNAHYFTKTIEKTQNSPTEISLKVIEFPAKQAGLPEGLENLDLVSNQEHHRKFFDALSLLQHPLENLIQELRPHALVADMFFPWATDLASEYGVPRLIFHGTSFFSMCAMGSIMRYNPHKTVSSDNEKFVLPGLPDEIQLTRTQLADHIRLGFENDFTRLLDSAQKAEKRSFGMLVNSFYELEPGYVDYYRKVMGRKAWHIGPVSLCNRKSEDKAQRGGKAASIDEHEYCLKWLGSKKPNSVVYVCFGTTSKFPASQLREIALGLEASGQQFIWVVRKNKNNEKEEKEDWLPEGYEKRMEGKGLIIRGWAPQVLILDHEAVGGFVTHCGWNSALEGISAGLPMVTWPIFAEQFFNEKLITDVLKIGVMVGAQQWVRLVGDYIKREAIEKAVKEIMVGDRVEEMRSRARALGEMAKRAVEEGGSSYSEMGALLEELRSYHSSRNQD</sequence>
<comment type="caution">
    <text evidence="7">The sequence shown here is derived from an EMBL/GenBank/DDBJ whole genome shotgun (WGS) entry which is preliminary data.</text>
</comment>
<dbReference type="EMBL" id="CM031813">
    <property type="protein sequence ID" value="KAG6652474.1"/>
    <property type="molecule type" value="Genomic_DNA"/>
</dbReference>
<dbReference type="CDD" id="cd03784">
    <property type="entry name" value="GT1_Gtf-like"/>
    <property type="match status" value="1"/>
</dbReference>
<dbReference type="Proteomes" id="UP000811246">
    <property type="component" value="Unassembled WGS sequence"/>
</dbReference>
<evidence type="ECO:0000256" key="5">
    <source>
        <dbReference type="RuleBase" id="RU362057"/>
    </source>
</evidence>
<protein>
    <recommendedName>
        <fullName evidence="5">Glycosyltransferase</fullName>
        <ecNumber evidence="5">2.4.1.-</ecNumber>
    </recommendedName>
</protein>
<evidence type="ECO:0000313" key="8">
    <source>
        <dbReference type="Proteomes" id="UP000811609"/>
    </source>
</evidence>
<evidence type="ECO:0000313" key="6">
    <source>
        <dbReference type="EMBL" id="KAG6618282.1"/>
    </source>
</evidence>
<dbReference type="AlphaFoldDB" id="A0A8T1QE20"/>
<dbReference type="EMBL" id="MU228993">
    <property type="protein sequence ID" value="KAG6618282.1"/>
    <property type="molecule type" value="Genomic_DNA"/>
</dbReference>
<dbReference type="InterPro" id="IPR002213">
    <property type="entry name" value="UDP_glucos_trans"/>
</dbReference>
<dbReference type="GO" id="GO:0035251">
    <property type="term" value="F:UDP-glucosyltransferase activity"/>
    <property type="evidence" value="ECO:0007669"/>
    <property type="project" value="TreeGrafter"/>
</dbReference>
<dbReference type="FunFam" id="3.40.50.2000:FF:000047">
    <property type="entry name" value="Glycosyltransferase"/>
    <property type="match status" value="1"/>
</dbReference>
<evidence type="ECO:0000256" key="4">
    <source>
        <dbReference type="RuleBase" id="RU003718"/>
    </source>
</evidence>
<dbReference type="PANTHER" id="PTHR48047:SF45">
    <property type="entry name" value="SCOPOLETIN GLUCOSYLTRANSFERASE-LIKE"/>
    <property type="match status" value="1"/>
</dbReference>
<accession>A0A8T1QE20</accession>
<proteinExistence type="inferred from homology"/>
<evidence type="ECO:0000256" key="3">
    <source>
        <dbReference type="ARBA" id="ARBA00022679"/>
    </source>
</evidence>
<evidence type="ECO:0000256" key="1">
    <source>
        <dbReference type="ARBA" id="ARBA00009995"/>
    </source>
</evidence>
<gene>
    <name evidence="7" type="ORF">CIPAW_05G008900</name>
    <name evidence="6" type="ORF">I3842_Q115300</name>
</gene>
<dbReference type="Proteomes" id="UP000811609">
    <property type="component" value="Chromosome 5"/>
</dbReference>
<evidence type="ECO:0000256" key="2">
    <source>
        <dbReference type="ARBA" id="ARBA00022676"/>
    </source>
</evidence>
<keyword evidence="3 4" id="KW-0808">Transferase</keyword>
<reference evidence="7" key="1">
    <citation type="submission" date="2020-12" db="EMBL/GenBank/DDBJ databases">
        <title>WGS assembly of Carya illinoinensis cv. Pawnee.</title>
        <authorList>
            <person name="Platts A."/>
            <person name="Shu S."/>
            <person name="Wright S."/>
            <person name="Barry K."/>
            <person name="Edger P."/>
            <person name="Pires J.C."/>
            <person name="Schmutz J."/>
        </authorList>
    </citation>
    <scope>NUCLEOTIDE SEQUENCE</scope>
    <source>
        <tissue evidence="7">Leaf</tissue>
    </source>
</reference>
<reference evidence="6" key="2">
    <citation type="submission" date="2021-01" db="EMBL/GenBank/DDBJ databases">
        <authorList>
            <person name="Lovell J.T."/>
            <person name="Bentley N."/>
            <person name="Bhattarai G."/>
            <person name="Jenkins J.W."/>
            <person name="Sreedasyam A."/>
            <person name="Alarcon Y."/>
            <person name="Bock C."/>
            <person name="Boston L."/>
            <person name="Carlson J."/>
            <person name="Cervantes K."/>
            <person name="Clermont K."/>
            <person name="Krom N."/>
            <person name="Kubenka K."/>
            <person name="Mamidi S."/>
            <person name="Mattison C."/>
            <person name="Monteros M."/>
            <person name="Pisani C."/>
            <person name="Plott C."/>
            <person name="Rajasekar S."/>
            <person name="Rhein H.S."/>
            <person name="Rohla C."/>
            <person name="Song M."/>
            <person name="Hilaire R.S."/>
            <person name="Shu S."/>
            <person name="Wells L."/>
            <person name="Wang X."/>
            <person name="Webber J."/>
            <person name="Heerema R.J."/>
            <person name="Klein P."/>
            <person name="Conner P."/>
            <person name="Grauke L."/>
            <person name="Grimwood J."/>
            <person name="Schmutz J."/>
            <person name="Randall J.J."/>
        </authorList>
    </citation>
    <scope>NUCLEOTIDE SEQUENCE</scope>
    <source>
        <tissue evidence="6">Leaf</tissue>
    </source>
</reference>
<organism evidence="7 8">
    <name type="scientific">Carya illinoinensis</name>
    <name type="common">Pecan</name>
    <dbReference type="NCBI Taxonomy" id="32201"/>
    <lineage>
        <taxon>Eukaryota</taxon>
        <taxon>Viridiplantae</taxon>
        <taxon>Streptophyta</taxon>
        <taxon>Embryophyta</taxon>
        <taxon>Tracheophyta</taxon>
        <taxon>Spermatophyta</taxon>
        <taxon>Magnoliopsida</taxon>
        <taxon>eudicotyledons</taxon>
        <taxon>Gunneridae</taxon>
        <taxon>Pentapetalae</taxon>
        <taxon>rosids</taxon>
        <taxon>fabids</taxon>
        <taxon>Fagales</taxon>
        <taxon>Juglandaceae</taxon>
        <taxon>Carya</taxon>
    </lineage>
</organism>
<keyword evidence="8" id="KW-1185">Reference proteome</keyword>
<dbReference type="EC" id="2.4.1.-" evidence="5"/>
<dbReference type="FunFam" id="3.40.50.2000:FF:000071">
    <property type="entry name" value="Glycosyltransferase"/>
    <property type="match status" value="1"/>
</dbReference>
<name>A0A8T1QE20_CARIL</name>
<comment type="similarity">
    <text evidence="1 4">Belongs to the UDP-glycosyltransferase family.</text>
</comment>